<name>A0A2T0XF69_9BURK</name>
<dbReference type="EMBL" id="PVTV01000014">
    <property type="protein sequence ID" value="PRY97565.1"/>
    <property type="molecule type" value="Genomic_DNA"/>
</dbReference>
<evidence type="ECO:0000256" key="1">
    <source>
        <dbReference type="SAM" id="Phobius"/>
    </source>
</evidence>
<comment type="caution">
    <text evidence="2">The sequence shown here is derived from an EMBL/GenBank/DDBJ whole genome shotgun (WGS) entry which is preliminary data.</text>
</comment>
<gene>
    <name evidence="2" type="ORF">BCM14_2025</name>
</gene>
<feature type="transmembrane region" description="Helical" evidence="1">
    <location>
        <begin position="36"/>
        <end position="53"/>
    </location>
</feature>
<keyword evidence="3" id="KW-1185">Reference proteome</keyword>
<evidence type="ECO:0000313" key="2">
    <source>
        <dbReference type="EMBL" id="PRY97565.1"/>
    </source>
</evidence>
<keyword evidence="1" id="KW-0472">Membrane</keyword>
<evidence type="ECO:0000313" key="3">
    <source>
        <dbReference type="Proteomes" id="UP000238308"/>
    </source>
</evidence>
<protein>
    <submittedName>
        <fullName evidence="2">Uncharacterized protein</fullName>
    </submittedName>
</protein>
<feature type="transmembrane region" description="Helical" evidence="1">
    <location>
        <begin position="59"/>
        <end position="76"/>
    </location>
</feature>
<dbReference type="Proteomes" id="UP000238308">
    <property type="component" value="Unassembled WGS sequence"/>
</dbReference>
<sequence>MARTDLWLFVESNLTDPLARLRLTIALDIPREVSRIYFYSTLLISALTATTLISYDISIVWIGFSALCPLSIQIISEQFVRNRVNNCALIVDSHSEWRLVRADGAVQVVALSQCIKSMFGYYLILKPAGRADLVHYASQEKVSVMVWRRTLDRQNAQAYRYFSILTNWQIRQGDRLQSFGDKV</sequence>
<reference evidence="2 3" key="1">
    <citation type="submission" date="2018-03" db="EMBL/GenBank/DDBJ databases">
        <title>Genomic Encyclopedia of Type Strains, Phase III (KMG-III): the genomes of soil and plant-associated and newly described type strains.</title>
        <authorList>
            <person name="Whitman W."/>
        </authorList>
    </citation>
    <scope>NUCLEOTIDE SEQUENCE [LARGE SCALE GENOMIC DNA]</scope>
    <source>
        <strain evidence="2 3">MWH-P2sevCIIIb</strain>
    </source>
</reference>
<proteinExistence type="predicted"/>
<organism evidence="2 3">
    <name type="scientific">Jezberella montanilacus</name>
    <dbReference type="NCBI Taxonomy" id="323426"/>
    <lineage>
        <taxon>Bacteria</taxon>
        <taxon>Pseudomonadati</taxon>
        <taxon>Pseudomonadota</taxon>
        <taxon>Betaproteobacteria</taxon>
        <taxon>Burkholderiales</taxon>
        <taxon>Alcaligenaceae</taxon>
        <taxon>Jezberella</taxon>
    </lineage>
</organism>
<dbReference type="AlphaFoldDB" id="A0A2T0XF69"/>
<keyword evidence="1" id="KW-1133">Transmembrane helix</keyword>
<accession>A0A2T0XF69</accession>
<keyword evidence="1" id="KW-0812">Transmembrane</keyword>